<sequence>MNGWRNLYFLCIFAEEHNFLHQGVSYFEKGELLLIAEGDEQVFFKFYAHYSNQIRPFLLNYTRSETDVEDIIQETFVRVWVNRDRLPGIDNIGGWIYRIASRVYLDHIERDIKHRDRKASFGEAMYGSGMVVPSERTHLNEVSHIIQVVLNNLSEQKRNIFRLNREMQMKPGQIAAELNIPVGTVKNNLSAILQEIRKALAAAGYGPLALLILMHPLTDFF</sequence>
<feature type="domain" description="RNA polymerase sigma-70 region 2" evidence="5">
    <location>
        <begin position="46"/>
        <end position="110"/>
    </location>
</feature>
<comment type="similarity">
    <text evidence="1">Belongs to the sigma-70 factor family. ECF subfamily.</text>
</comment>
<dbReference type="PANTHER" id="PTHR43133">
    <property type="entry name" value="RNA POLYMERASE ECF-TYPE SIGMA FACTO"/>
    <property type="match status" value="1"/>
</dbReference>
<dbReference type="GO" id="GO:0006352">
    <property type="term" value="P:DNA-templated transcription initiation"/>
    <property type="evidence" value="ECO:0007669"/>
    <property type="project" value="InterPro"/>
</dbReference>
<evidence type="ECO:0000256" key="1">
    <source>
        <dbReference type="ARBA" id="ARBA00010641"/>
    </source>
</evidence>
<dbReference type="EMBL" id="LWBP01000185">
    <property type="protein sequence ID" value="OQP58994.1"/>
    <property type="molecule type" value="Genomic_DNA"/>
</dbReference>
<organism evidence="7 8">
    <name type="scientific">Niastella populi</name>
    <dbReference type="NCBI Taxonomy" id="550983"/>
    <lineage>
        <taxon>Bacteria</taxon>
        <taxon>Pseudomonadati</taxon>
        <taxon>Bacteroidota</taxon>
        <taxon>Chitinophagia</taxon>
        <taxon>Chitinophagales</taxon>
        <taxon>Chitinophagaceae</taxon>
        <taxon>Niastella</taxon>
    </lineage>
</organism>
<protein>
    <recommendedName>
        <fullName evidence="9">RNA polymerase subunit sigma-24</fullName>
    </recommendedName>
</protein>
<dbReference type="InterPro" id="IPR007627">
    <property type="entry name" value="RNA_pol_sigma70_r2"/>
</dbReference>
<dbReference type="InterPro" id="IPR036388">
    <property type="entry name" value="WH-like_DNA-bd_sf"/>
</dbReference>
<dbReference type="NCBIfam" id="TIGR02937">
    <property type="entry name" value="sigma70-ECF"/>
    <property type="match status" value="1"/>
</dbReference>
<dbReference type="GO" id="GO:0003677">
    <property type="term" value="F:DNA binding"/>
    <property type="evidence" value="ECO:0007669"/>
    <property type="project" value="InterPro"/>
</dbReference>
<feature type="domain" description="RNA polymerase sigma factor 70 region 4 type 2" evidence="6">
    <location>
        <begin position="145"/>
        <end position="194"/>
    </location>
</feature>
<dbReference type="SUPFAM" id="SSF88946">
    <property type="entry name" value="Sigma2 domain of RNA polymerase sigma factors"/>
    <property type="match status" value="1"/>
</dbReference>
<keyword evidence="2" id="KW-0805">Transcription regulation</keyword>
<evidence type="ECO:0000259" key="6">
    <source>
        <dbReference type="Pfam" id="PF08281"/>
    </source>
</evidence>
<dbReference type="InterPro" id="IPR013249">
    <property type="entry name" value="RNA_pol_sigma70_r4_t2"/>
</dbReference>
<dbReference type="PANTHER" id="PTHR43133:SF46">
    <property type="entry name" value="RNA POLYMERASE SIGMA-70 FACTOR ECF SUBFAMILY"/>
    <property type="match status" value="1"/>
</dbReference>
<keyword evidence="8" id="KW-1185">Reference proteome</keyword>
<evidence type="ECO:0000313" key="7">
    <source>
        <dbReference type="EMBL" id="OQP58994.1"/>
    </source>
</evidence>
<dbReference type="Proteomes" id="UP000192276">
    <property type="component" value="Unassembled WGS sequence"/>
</dbReference>
<keyword evidence="4" id="KW-0804">Transcription</keyword>
<dbReference type="OrthoDB" id="799938at2"/>
<accession>A0A1V9FKW1</accession>
<dbReference type="InterPro" id="IPR013324">
    <property type="entry name" value="RNA_pol_sigma_r3/r4-like"/>
</dbReference>
<evidence type="ECO:0000256" key="2">
    <source>
        <dbReference type="ARBA" id="ARBA00023015"/>
    </source>
</evidence>
<name>A0A1V9FKW1_9BACT</name>
<dbReference type="InterPro" id="IPR039425">
    <property type="entry name" value="RNA_pol_sigma-70-like"/>
</dbReference>
<keyword evidence="3" id="KW-0731">Sigma factor</keyword>
<reference evidence="8" key="1">
    <citation type="submission" date="2016-04" db="EMBL/GenBank/DDBJ databases">
        <authorList>
            <person name="Chen L."/>
            <person name="Zhuang W."/>
            <person name="Wang G."/>
        </authorList>
    </citation>
    <scope>NUCLEOTIDE SEQUENCE [LARGE SCALE GENOMIC DNA]</scope>
    <source>
        <strain evidence="8">208</strain>
    </source>
</reference>
<evidence type="ECO:0008006" key="9">
    <source>
        <dbReference type="Google" id="ProtNLM"/>
    </source>
</evidence>
<evidence type="ECO:0000256" key="4">
    <source>
        <dbReference type="ARBA" id="ARBA00023163"/>
    </source>
</evidence>
<dbReference type="InterPro" id="IPR013325">
    <property type="entry name" value="RNA_pol_sigma_r2"/>
</dbReference>
<dbReference type="Pfam" id="PF04542">
    <property type="entry name" value="Sigma70_r2"/>
    <property type="match status" value="1"/>
</dbReference>
<comment type="caution">
    <text evidence="7">The sequence shown here is derived from an EMBL/GenBank/DDBJ whole genome shotgun (WGS) entry which is preliminary data.</text>
</comment>
<dbReference type="GO" id="GO:0016987">
    <property type="term" value="F:sigma factor activity"/>
    <property type="evidence" value="ECO:0007669"/>
    <property type="project" value="UniProtKB-KW"/>
</dbReference>
<dbReference type="AlphaFoldDB" id="A0A1V9FKW1"/>
<dbReference type="Gene3D" id="1.10.10.10">
    <property type="entry name" value="Winged helix-like DNA-binding domain superfamily/Winged helix DNA-binding domain"/>
    <property type="match status" value="1"/>
</dbReference>
<evidence type="ECO:0000313" key="8">
    <source>
        <dbReference type="Proteomes" id="UP000192276"/>
    </source>
</evidence>
<dbReference type="Gene3D" id="1.10.1740.10">
    <property type="match status" value="1"/>
</dbReference>
<dbReference type="Pfam" id="PF08281">
    <property type="entry name" value="Sigma70_r4_2"/>
    <property type="match status" value="1"/>
</dbReference>
<evidence type="ECO:0000256" key="3">
    <source>
        <dbReference type="ARBA" id="ARBA00023082"/>
    </source>
</evidence>
<proteinExistence type="inferred from homology"/>
<evidence type="ECO:0000259" key="5">
    <source>
        <dbReference type="Pfam" id="PF04542"/>
    </source>
</evidence>
<dbReference type="SUPFAM" id="SSF88659">
    <property type="entry name" value="Sigma3 and sigma4 domains of RNA polymerase sigma factors"/>
    <property type="match status" value="1"/>
</dbReference>
<gene>
    <name evidence="7" type="ORF">A4R26_21635</name>
</gene>
<dbReference type="InterPro" id="IPR014284">
    <property type="entry name" value="RNA_pol_sigma-70_dom"/>
</dbReference>
<dbReference type="STRING" id="550983.A4R26_21635"/>